<evidence type="ECO:0000313" key="4">
    <source>
        <dbReference type="Proteomes" id="UP000776983"/>
    </source>
</evidence>
<proteinExistence type="predicted"/>
<dbReference type="EMBL" id="JACDXW010000002">
    <property type="protein sequence ID" value="MCB5363289.1"/>
    <property type="molecule type" value="Genomic_DNA"/>
</dbReference>
<dbReference type="RefSeq" id="WP_226953614.1">
    <property type="nucleotide sequence ID" value="NZ_JACDXW010000002.1"/>
</dbReference>
<organism evidence="3 4">
    <name type="scientific">Mesopusillimonas faecipullorum</name>
    <dbReference type="NCBI Taxonomy" id="2755040"/>
    <lineage>
        <taxon>Bacteria</taxon>
        <taxon>Pseudomonadati</taxon>
        <taxon>Pseudomonadota</taxon>
        <taxon>Betaproteobacteria</taxon>
        <taxon>Burkholderiales</taxon>
        <taxon>Alcaligenaceae</taxon>
        <taxon>Mesopusillimonas</taxon>
    </lineage>
</organism>
<feature type="compositionally biased region" description="Basic and acidic residues" evidence="1">
    <location>
        <begin position="57"/>
        <end position="67"/>
    </location>
</feature>
<evidence type="ECO:0000313" key="3">
    <source>
        <dbReference type="EMBL" id="MCB5363289.1"/>
    </source>
</evidence>
<feature type="transmembrane region" description="Helical" evidence="2">
    <location>
        <begin position="6"/>
        <end position="24"/>
    </location>
</feature>
<dbReference type="Proteomes" id="UP000776983">
    <property type="component" value="Unassembled WGS sequence"/>
</dbReference>
<reference evidence="3 4" key="1">
    <citation type="submission" date="2020-07" db="EMBL/GenBank/DDBJ databases">
        <title>Pusillimonas sp. nov., isolated from poultry manure in Taiwan.</title>
        <authorList>
            <person name="Lin S.-Y."/>
            <person name="Tang Y.-S."/>
            <person name="Young C.-C."/>
        </authorList>
    </citation>
    <scope>NUCLEOTIDE SEQUENCE [LARGE SCALE GENOMIC DNA]</scope>
    <source>
        <strain evidence="3 4">CC-YST705</strain>
    </source>
</reference>
<sequence>MGVLNGIITLIALLTFIGIVWWAFSKFRAKDNEEASLLPFAQPDESVAETEQEVEAEEKKQEGDRNE</sequence>
<evidence type="ECO:0000256" key="2">
    <source>
        <dbReference type="SAM" id="Phobius"/>
    </source>
</evidence>
<evidence type="ECO:0000256" key="1">
    <source>
        <dbReference type="SAM" id="MobiDB-lite"/>
    </source>
</evidence>
<keyword evidence="4" id="KW-1185">Reference proteome</keyword>
<keyword evidence="2" id="KW-1133">Transmembrane helix</keyword>
<comment type="caution">
    <text evidence="3">The sequence shown here is derived from an EMBL/GenBank/DDBJ whole genome shotgun (WGS) entry which is preliminary data.</text>
</comment>
<protein>
    <submittedName>
        <fullName evidence="3">CcoQ/FixQ family Cbb3-type cytochrome c oxidase assembly chaperone</fullName>
    </submittedName>
</protein>
<feature type="compositionally biased region" description="Acidic residues" evidence="1">
    <location>
        <begin position="46"/>
        <end position="56"/>
    </location>
</feature>
<feature type="region of interest" description="Disordered" evidence="1">
    <location>
        <begin position="40"/>
        <end position="67"/>
    </location>
</feature>
<keyword evidence="2" id="KW-0472">Membrane</keyword>
<accession>A0ABS8CBQ4</accession>
<name>A0ABS8CBQ4_9BURK</name>
<gene>
    <name evidence="3" type="ORF">H0484_05915</name>
</gene>
<keyword evidence="2" id="KW-0812">Transmembrane</keyword>